<gene>
    <name evidence="2" type="ORF">HXO61_06055</name>
</gene>
<comment type="caution">
    <text evidence="2">The sequence shown here is derived from an EMBL/GenBank/DDBJ whole genome shotgun (WGS) entry which is preliminary data.</text>
</comment>
<organism evidence="2 3">
    <name type="scientific">Rothia mucilaginosa</name>
    <dbReference type="NCBI Taxonomy" id="43675"/>
    <lineage>
        <taxon>Bacteria</taxon>
        <taxon>Bacillati</taxon>
        <taxon>Actinomycetota</taxon>
        <taxon>Actinomycetes</taxon>
        <taxon>Micrococcales</taxon>
        <taxon>Micrococcaceae</taxon>
        <taxon>Rothia</taxon>
    </lineage>
</organism>
<dbReference type="RefSeq" id="WP_005505261.1">
    <property type="nucleotide sequence ID" value="NZ_CALGWT010000017.1"/>
</dbReference>
<dbReference type="Gene3D" id="2.160.20.10">
    <property type="entry name" value="Single-stranded right-handed beta-helix, Pectin lyase-like"/>
    <property type="match status" value="1"/>
</dbReference>
<protein>
    <submittedName>
        <fullName evidence="2">Transcriptional initiation protein Tat</fullName>
    </submittedName>
</protein>
<proteinExistence type="predicted"/>
<dbReference type="AlphaFoldDB" id="A0A930L0R9"/>
<sequence length="558" mass="62292">MSEYHAPSRRALLAGGALAATTAGVSAFSPAHAEQANKTEEFMTRAPEWVKNTQKRLDEFNKRLQYLTYTDTAREYTAHNLAKNGLHVNVLDYCVDPTGGVDCTDQLNKLAERLYWLGGGSIELPAGIYKVSHPFIHLLDKVEFFGHGMSTRIIATPTDKLDEAVRENRDECFGVFHTGTYQERTSMKVTDNRPMRFGVRDMWIRTSPQKGHINVDQLRDNTHTRAPLAHVAGIILHTEFTGKPNDPEAVPSLSNLEIWDVDMGVAILGLHDRGMKVDKIRVRKSLRQGLLVGKPVGHPLRRIDDNNPGGADNKFLTVDISDANLSNKNYAGIEIYASQCKFFGSTSWYNRRSVPKDPIYVTRKKDQSDDQYTAKAGAGWYVAGTRNLFQGCTAQENGGHGWFALMPRNNYVGCIGESSSWHDAVSKPARNHEAANWYISSWASDCTFTGVRSDNPYEDSDKPEDKFPLDKALAARWGFYLEGGANRLSIIGANAFDACKRNSKARTAAQRDMMGNKWVLKVNSELYELLRIQINEFEIKGDLVAPVLPKAKGKATEN</sequence>
<keyword evidence="1" id="KW-0732">Signal</keyword>
<feature type="signal peptide" evidence="1">
    <location>
        <begin position="1"/>
        <end position="33"/>
    </location>
</feature>
<evidence type="ECO:0000256" key="1">
    <source>
        <dbReference type="SAM" id="SignalP"/>
    </source>
</evidence>
<name>A0A930L0R9_9MICC</name>
<dbReference type="InterPro" id="IPR011050">
    <property type="entry name" value="Pectin_lyase_fold/virulence"/>
</dbReference>
<dbReference type="InterPro" id="IPR012334">
    <property type="entry name" value="Pectin_lyas_fold"/>
</dbReference>
<reference evidence="2" key="1">
    <citation type="submission" date="2020-04" db="EMBL/GenBank/DDBJ databases">
        <title>Deep metagenomics examines the oral microbiome during advanced dental caries in children, revealing novel taxa and co-occurrences with host molecules.</title>
        <authorList>
            <person name="Baker J.L."/>
            <person name="Morton J.T."/>
            <person name="Dinis M."/>
            <person name="Alvarez R."/>
            <person name="Tran N.C."/>
            <person name="Knight R."/>
            <person name="Edlund A."/>
        </authorList>
    </citation>
    <scope>NUCLEOTIDE SEQUENCE</scope>
    <source>
        <strain evidence="2">JCVI_39_bin.18</strain>
    </source>
</reference>
<dbReference type="SUPFAM" id="SSF51126">
    <property type="entry name" value="Pectin lyase-like"/>
    <property type="match status" value="1"/>
</dbReference>
<accession>A0A930L0R9</accession>
<dbReference type="Proteomes" id="UP000770330">
    <property type="component" value="Unassembled WGS sequence"/>
</dbReference>
<dbReference type="PROSITE" id="PS51318">
    <property type="entry name" value="TAT"/>
    <property type="match status" value="1"/>
</dbReference>
<evidence type="ECO:0000313" key="2">
    <source>
        <dbReference type="EMBL" id="MBF1657477.1"/>
    </source>
</evidence>
<evidence type="ECO:0000313" key="3">
    <source>
        <dbReference type="Proteomes" id="UP000770330"/>
    </source>
</evidence>
<dbReference type="EMBL" id="JABZXO010000013">
    <property type="protein sequence ID" value="MBF1657477.1"/>
    <property type="molecule type" value="Genomic_DNA"/>
</dbReference>
<feature type="chain" id="PRO_5038048944" evidence="1">
    <location>
        <begin position="34"/>
        <end position="558"/>
    </location>
</feature>
<dbReference type="InterPro" id="IPR006311">
    <property type="entry name" value="TAT_signal"/>
</dbReference>